<dbReference type="Pfam" id="PF01428">
    <property type="entry name" value="zf-AN1"/>
    <property type="match status" value="1"/>
</dbReference>
<feature type="compositionally biased region" description="Basic and acidic residues" evidence="5">
    <location>
        <begin position="43"/>
        <end position="52"/>
    </location>
</feature>
<evidence type="ECO:0000256" key="1">
    <source>
        <dbReference type="ARBA" id="ARBA00022723"/>
    </source>
</evidence>
<protein>
    <recommendedName>
        <fullName evidence="6">AN1-type domain-containing protein</fullName>
    </recommendedName>
</protein>
<dbReference type="AlphaFoldDB" id="A0A2J7Q4H9"/>
<dbReference type="SMART" id="SM00154">
    <property type="entry name" value="ZnF_AN1"/>
    <property type="match status" value="1"/>
</dbReference>
<dbReference type="OrthoDB" id="428577at2759"/>
<comment type="caution">
    <text evidence="7">The sequence shown here is derived from an EMBL/GenBank/DDBJ whole genome shotgun (WGS) entry which is preliminary data.</text>
</comment>
<dbReference type="InParanoid" id="A0A2J7Q4H9"/>
<dbReference type="Gene3D" id="4.10.1110.10">
    <property type="entry name" value="AN1-like Zinc finger"/>
    <property type="match status" value="1"/>
</dbReference>
<dbReference type="Proteomes" id="UP000235965">
    <property type="component" value="Unassembled WGS sequence"/>
</dbReference>
<dbReference type="GO" id="GO:0008270">
    <property type="term" value="F:zinc ion binding"/>
    <property type="evidence" value="ECO:0007669"/>
    <property type="project" value="UniProtKB-KW"/>
</dbReference>
<dbReference type="STRING" id="105785.A0A2J7Q4H9"/>
<keyword evidence="2 4" id="KW-0863">Zinc-finger</keyword>
<keyword evidence="1" id="KW-0479">Metal-binding</keyword>
<evidence type="ECO:0000256" key="4">
    <source>
        <dbReference type="PROSITE-ProRule" id="PRU00449"/>
    </source>
</evidence>
<feature type="region of interest" description="Disordered" evidence="5">
    <location>
        <begin position="27"/>
        <end position="52"/>
    </location>
</feature>
<accession>A0A2J7Q4H9</accession>
<evidence type="ECO:0000256" key="2">
    <source>
        <dbReference type="ARBA" id="ARBA00022771"/>
    </source>
</evidence>
<feature type="domain" description="AN1-type" evidence="6">
    <location>
        <begin position="57"/>
        <end position="103"/>
    </location>
</feature>
<dbReference type="InterPro" id="IPR000058">
    <property type="entry name" value="Znf_AN1"/>
</dbReference>
<sequence>MVKESSNGKNAGIPYLSRGVCGYAAGDGERDSKAESSVNSRVDGSKFDGKSSDCQRKKMKKRCALCRKKLALTAFECRCGGLFCEVHRYTDRHICTFDYRNTGAQEICLNNPVVVARRGLELADTLRVVGGDEKGIGKSETVKYGRQSQGTRTREDCAGKGRQHIQKTGPASRQRAPHKNKIVTVKQ</sequence>
<proteinExistence type="predicted"/>
<organism evidence="7 8">
    <name type="scientific">Cryptotermes secundus</name>
    <dbReference type="NCBI Taxonomy" id="105785"/>
    <lineage>
        <taxon>Eukaryota</taxon>
        <taxon>Metazoa</taxon>
        <taxon>Ecdysozoa</taxon>
        <taxon>Arthropoda</taxon>
        <taxon>Hexapoda</taxon>
        <taxon>Insecta</taxon>
        <taxon>Pterygota</taxon>
        <taxon>Neoptera</taxon>
        <taxon>Polyneoptera</taxon>
        <taxon>Dictyoptera</taxon>
        <taxon>Blattodea</taxon>
        <taxon>Blattoidea</taxon>
        <taxon>Termitoidae</taxon>
        <taxon>Kalotermitidae</taxon>
        <taxon>Cryptotermitinae</taxon>
        <taxon>Cryptotermes</taxon>
    </lineage>
</organism>
<evidence type="ECO:0000256" key="5">
    <source>
        <dbReference type="SAM" id="MobiDB-lite"/>
    </source>
</evidence>
<evidence type="ECO:0000313" key="8">
    <source>
        <dbReference type="Proteomes" id="UP000235965"/>
    </source>
</evidence>
<gene>
    <name evidence="7" type="ORF">B7P43_G07721</name>
</gene>
<dbReference type="InterPro" id="IPR050652">
    <property type="entry name" value="AN1_A20_ZnFinger"/>
</dbReference>
<evidence type="ECO:0000256" key="3">
    <source>
        <dbReference type="ARBA" id="ARBA00022833"/>
    </source>
</evidence>
<keyword evidence="8" id="KW-1185">Reference proteome</keyword>
<dbReference type="PANTHER" id="PTHR10634">
    <property type="entry name" value="AN1-TYPE ZINC FINGER PROTEIN"/>
    <property type="match status" value="1"/>
</dbReference>
<evidence type="ECO:0000313" key="7">
    <source>
        <dbReference type="EMBL" id="PNF23479.1"/>
    </source>
</evidence>
<evidence type="ECO:0000259" key="6">
    <source>
        <dbReference type="PROSITE" id="PS51039"/>
    </source>
</evidence>
<dbReference type="EMBL" id="NEVH01018382">
    <property type="protein sequence ID" value="PNF23479.1"/>
    <property type="molecule type" value="Genomic_DNA"/>
</dbReference>
<keyword evidence="3" id="KW-0862">Zinc</keyword>
<feature type="region of interest" description="Disordered" evidence="5">
    <location>
        <begin position="143"/>
        <end position="187"/>
    </location>
</feature>
<dbReference type="PROSITE" id="PS51039">
    <property type="entry name" value="ZF_AN1"/>
    <property type="match status" value="1"/>
</dbReference>
<dbReference type="PANTHER" id="PTHR10634:SF149">
    <property type="entry name" value="AN1-TYPE DOMAIN-CONTAINING PROTEIN-RELATED"/>
    <property type="match status" value="1"/>
</dbReference>
<name>A0A2J7Q4H9_9NEOP</name>
<reference evidence="7 8" key="1">
    <citation type="submission" date="2017-12" db="EMBL/GenBank/DDBJ databases">
        <title>Hemimetabolous genomes reveal molecular basis of termite eusociality.</title>
        <authorList>
            <person name="Harrison M.C."/>
            <person name="Jongepier E."/>
            <person name="Robertson H.M."/>
            <person name="Arning N."/>
            <person name="Bitard-Feildel T."/>
            <person name="Chao H."/>
            <person name="Childers C.P."/>
            <person name="Dinh H."/>
            <person name="Doddapaneni H."/>
            <person name="Dugan S."/>
            <person name="Gowin J."/>
            <person name="Greiner C."/>
            <person name="Han Y."/>
            <person name="Hu H."/>
            <person name="Hughes D.S.T."/>
            <person name="Huylmans A.-K."/>
            <person name="Kemena C."/>
            <person name="Kremer L.P.M."/>
            <person name="Lee S.L."/>
            <person name="Lopez-Ezquerra A."/>
            <person name="Mallet L."/>
            <person name="Monroy-Kuhn J.M."/>
            <person name="Moser A."/>
            <person name="Murali S.C."/>
            <person name="Muzny D.M."/>
            <person name="Otani S."/>
            <person name="Piulachs M.-D."/>
            <person name="Poelchau M."/>
            <person name="Qu J."/>
            <person name="Schaub F."/>
            <person name="Wada-Katsumata A."/>
            <person name="Worley K.C."/>
            <person name="Xie Q."/>
            <person name="Ylla G."/>
            <person name="Poulsen M."/>
            <person name="Gibbs R.A."/>
            <person name="Schal C."/>
            <person name="Richards S."/>
            <person name="Belles X."/>
            <person name="Korb J."/>
            <person name="Bornberg-Bauer E."/>
        </authorList>
    </citation>
    <scope>NUCLEOTIDE SEQUENCE [LARGE SCALE GENOMIC DNA]</scope>
    <source>
        <tissue evidence="7">Whole body</tissue>
    </source>
</reference>
<dbReference type="InterPro" id="IPR035896">
    <property type="entry name" value="AN1-like_Znf"/>
</dbReference>
<dbReference type="SUPFAM" id="SSF118310">
    <property type="entry name" value="AN1-like Zinc finger"/>
    <property type="match status" value="1"/>
</dbReference>